<dbReference type="InterPro" id="IPR001789">
    <property type="entry name" value="Sig_transdc_resp-reg_receiver"/>
</dbReference>
<keyword evidence="1" id="KW-0597">Phosphoprotein</keyword>
<dbReference type="GO" id="GO:0000160">
    <property type="term" value="P:phosphorelay signal transduction system"/>
    <property type="evidence" value="ECO:0007669"/>
    <property type="project" value="InterPro"/>
</dbReference>
<evidence type="ECO:0000313" key="3">
    <source>
        <dbReference type="EMBL" id="PZD75395.1"/>
    </source>
</evidence>
<dbReference type="AlphaFoldDB" id="A0A2W1JYV9"/>
<dbReference type="PANTHER" id="PTHR44520">
    <property type="entry name" value="RESPONSE REGULATOR RCP1-RELATED"/>
    <property type="match status" value="1"/>
</dbReference>
<dbReference type="InterPro" id="IPR052893">
    <property type="entry name" value="TCS_response_regulator"/>
</dbReference>
<dbReference type="Proteomes" id="UP000248857">
    <property type="component" value="Unassembled WGS sequence"/>
</dbReference>
<keyword evidence="4" id="KW-1185">Reference proteome</keyword>
<dbReference type="OrthoDB" id="9793918at2"/>
<dbReference type="InterPro" id="IPR011006">
    <property type="entry name" value="CheY-like_superfamily"/>
</dbReference>
<sequence>MSQHRPTVLLVEDDANDVLLLRRALAKAQLGSVDLKTVSDGDAAIAYLSQQAPYNDQDKHPLPTLLLLDIKLPCRSGLEVLEWIRQQPQLKRLLVIILTGSKEQPDLEKAYDLGVNSYLVKPGIFADLVDLMKTLHNYWLSLNEHPQLSLT</sequence>
<dbReference type="Gene3D" id="3.40.50.2300">
    <property type="match status" value="1"/>
</dbReference>
<evidence type="ECO:0000256" key="1">
    <source>
        <dbReference type="PROSITE-ProRule" id="PRU00169"/>
    </source>
</evidence>
<evidence type="ECO:0000313" key="4">
    <source>
        <dbReference type="Proteomes" id="UP000248857"/>
    </source>
</evidence>
<organism evidence="3 4">
    <name type="scientific">Acaryochloris thomasi RCC1774</name>
    <dbReference type="NCBI Taxonomy" id="1764569"/>
    <lineage>
        <taxon>Bacteria</taxon>
        <taxon>Bacillati</taxon>
        <taxon>Cyanobacteriota</taxon>
        <taxon>Cyanophyceae</taxon>
        <taxon>Acaryochloridales</taxon>
        <taxon>Acaryochloridaceae</taxon>
        <taxon>Acaryochloris</taxon>
        <taxon>Acaryochloris thomasi</taxon>
    </lineage>
</organism>
<comment type="caution">
    <text evidence="3">The sequence shown here is derived from an EMBL/GenBank/DDBJ whole genome shotgun (WGS) entry which is preliminary data.</text>
</comment>
<dbReference type="PANTHER" id="PTHR44520:SF1">
    <property type="entry name" value="TWO-COMPONENT SYSTEM REGULATORY PROTEIN"/>
    <property type="match status" value="1"/>
</dbReference>
<reference evidence="3 4" key="1">
    <citation type="journal article" date="2018" name="Sci. Rep.">
        <title>A novel species of the marine cyanobacterium Acaryochloris with a unique pigment content and lifestyle.</title>
        <authorList>
            <person name="Partensky F."/>
            <person name="Six C."/>
            <person name="Ratin M."/>
            <person name="Garczarek L."/>
            <person name="Vaulot D."/>
            <person name="Probert I."/>
            <person name="Calteau A."/>
            <person name="Gourvil P."/>
            <person name="Marie D."/>
            <person name="Grebert T."/>
            <person name="Bouchier C."/>
            <person name="Le Panse S."/>
            <person name="Gachenot M."/>
            <person name="Rodriguez F."/>
            <person name="Garrido J.L."/>
        </authorList>
    </citation>
    <scope>NUCLEOTIDE SEQUENCE [LARGE SCALE GENOMIC DNA]</scope>
    <source>
        <strain evidence="3 4">RCC1774</strain>
    </source>
</reference>
<protein>
    <submittedName>
        <fullName evidence="3">Response regulator rcp1</fullName>
    </submittedName>
</protein>
<dbReference type="SUPFAM" id="SSF52172">
    <property type="entry name" value="CheY-like"/>
    <property type="match status" value="1"/>
</dbReference>
<gene>
    <name evidence="3" type="primary">rcp1_2</name>
    <name evidence="3" type="ORF">C1752_00308</name>
</gene>
<dbReference type="Pfam" id="PF00072">
    <property type="entry name" value="Response_reg"/>
    <property type="match status" value="1"/>
</dbReference>
<evidence type="ECO:0000259" key="2">
    <source>
        <dbReference type="PROSITE" id="PS50110"/>
    </source>
</evidence>
<proteinExistence type="predicted"/>
<dbReference type="CDD" id="cd17557">
    <property type="entry name" value="REC_Rcp-like"/>
    <property type="match status" value="1"/>
</dbReference>
<feature type="modified residue" description="4-aspartylphosphate" evidence="1">
    <location>
        <position position="69"/>
    </location>
</feature>
<accession>A0A2W1JYV9</accession>
<name>A0A2W1JYV9_9CYAN</name>
<dbReference type="SMART" id="SM00448">
    <property type="entry name" value="REC"/>
    <property type="match status" value="1"/>
</dbReference>
<feature type="domain" description="Response regulatory" evidence="2">
    <location>
        <begin position="7"/>
        <end position="136"/>
    </location>
</feature>
<dbReference type="PROSITE" id="PS50110">
    <property type="entry name" value="RESPONSE_REGULATORY"/>
    <property type="match status" value="1"/>
</dbReference>
<dbReference type="EMBL" id="PQWO01000001">
    <property type="protein sequence ID" value="PZD75395.1"/>
    <property type="molecule type" value="Genomic_DNA"/>
</dbReference>
<dbReference type="RefSeq" id="WP_110984290.1">
    <property type="nucleotide sequence ID" value="NZ_CAWNWM010000001.1"/>
</dbReference>